<dbReference type="AlphaFoldDB" id="A0A977KT10"/>
<dbReference type="KEGG" id="wna:KA717_26040"/>
<dbReference type="InterPro" id="IPR002591">
    <property type="entry name" value="Phosphodiest/P_Trfase"/>
</dbReference>
<dbReference type="Proteomes" id="UP001065613">
    <property type="component" value="Chromosome"/>
</dbReference>
<proteinExistence type="predicted"/>
<protein>
    <submittedName>
        <fullName evidence="2">Alkaline phosphatase family protein</fullName>
    </submittedName>
</protein>
<dbReference type="PANTHER" id="PTHR10151">
    <property type="entry name" value="ECTONUCLEOTIDE PYROPHOSPHATASE/PHOSPHODIESTERASE"/>
    <property type="match status" value="1"/>
</dbReference>
<dbReference type="GO" id="GO:0016787">
    <property type="term" value="F:hydrolase activity"/>
    <property type="evidence" value="ECO:0007669"/>
    <property type="project" value="UniProtKB-ARBA"/>
</dbReference>
<feature type="region of interest" description="Disordered" evidence="1">
    <location>
        <begin position="505"/>
        <end position="524"/>
    </location>
</feature>
<organism evidence="2">
    <name type="scientific">Woronichinia naegeliana WA131</name>
    <dbReference type="NCBI Taxonomy" id="2824559"/>
    <lineage>
        <taxon>Bacteria</taxon>
        <taxon>Bacillati</taxon>
        <taxon>Cyanobacteriota</taxon>
        <taxon>Cyanophyceae</taxon>
        <taxon>Synechococcales</taxon>
        <taxon>Coelosphaeriaceae</taxon>
        <taxon>Woronichinia</taxon>
    </lineage>
</organism>
<name>A0A977KT10_9CYAN</name>
<dbReference type="PANTHER" id="PTHR10151:SF120">
    <property type="entry name" value="BIS(5'-ADENOSYL)-TRIPHOSPHATASE"/>
    <property type="match status" value="1"/>
</dbReference>
<dbReference type="EMBL" id="CP073041">
    <property type="protein sequence ID" value="UXE59309.1"/>
    <property type="molecule type" value="Genomic_DNA"/>
</dbReference>
<dbReference type="Pfam" id="PF01663">
    <property type="entry name" value="Phosphodiest"/>
    <property type="match status" value="1"/>
</dbReference>
<evidence type="ECO:0000256" key="1">
    <source>
        <dbReference type="SAM" id="MobiDB-lite"/>
    </source>
</evidence>
<sequence length="538" mass="61096">MTRTLFIGLDGATFTVLNEMTRDLPGEGITMPFLKKFLENGVRAKLRSTPNPLTPPAWVSIQTGRNPGEHGIYDFVHTEEKGRDIFFTLNDFRNIDTETIWSILGRQDKSYVALNFPVTAPPKGLTGVVVPGFVSWKHLRRNVSPENFYERLKNIPDFDPKELAWDFEQEGKAIEIISPEDMESWISYHLPREEQWFRISEMLMKEDNPDFMAVLFDGTDKIQHQAWKFLDPALLPENPSPWETRMRALCLKYFRQLDGYIEALVTLAGPDAQVFMASDHGFTTTTEVIRINSFLAEKGYLIWKEDDGTEQSKRRDASNFANVDWDQTLAYCRTPSSNGITIRVAEKPGDPGIKPENYESFRTKLILDLESFVDEENGERIIVEIMKREDVFPGKNMKNAPDLTLMLRDNGFVSVRSTTPPLWKRDMPAGTHHPDGVFLAGGYGIRQGVETDLKQIVDVAPTFLYSQGLPIPSDFEGTIPQDFFTEEYWNAQPPRTGPATLSIEQLNASPSPSSSSEDATEEDKAKIIAQLQMLGYME</sequence>
<dbReference type="InterPro" id="IPR017850">
    <property type="entry name" value="Alkaline_phosphatase_core_sf"/>
</dbReference>
<gene>
    <name evidence="2" type="ORF">KA717_26040</name>
</gene>
<reference evidence="2" key="1">
    <citation type="submission" date="2021-04" db="EMBL/GenBank/DDBJ databases">
        <title>Genome sequence of Woronichinia naegeliana from Washington state freshwater lake bloom.</title>
        <authorList>
            <person name="Dreher T.W."/>
        </authorList>
    </citation>
    <scope>NUCLEOTIDE SEQUENCE</scope>
    <source>
        <strain evidence="2">WA131</strain>
    </source>
</reference>
<dbReference type="SUPFAM" id="SSF53649">
    <property type="entry name" value="Alkaline phosphatase-like"/>
    <property type="match status" value="1"/>
</dbReference>
<dbReference type="Gene3D" id="3.40.720.10">
    <property type="entry name" value="Alkaline Phosphatase, subunit A"/>
    <property type="match status" value="1"/>
</dbReference>
<evidence type="ECO:0000313" key="2">
    <source>
        <dbReference type="EMBL" id="UXE59309.1"/>
    </source>
</evidence>
<accession>A0A977KT10</accession>